<sequence length="354" mass="38041">MSALNLPVTLIRDGYRLALSLASGAEEAWAQPSSRNRQLLFGVLGVVLAVVVMVASSVLAVRPIGTTTYTAHFPEAGMVRSGDDVRVAGVSVGSVQSVELDGDHVSVGMRIKKKVHIGDQSRIAVKMLTAVGGYFVDIDSIGTDSLGTTPVPPARVRIPYSLVETFQQADPKVRAIDPTPLRESLVQIQRATSGQSGQMKELLSTLDGVVKSISTQKDEVGGFVQTLAEYSAAIDRNGDVLTQVMRDMNIYFSTARLNVAGYKRFMSAFDSVLKRIIPAANFYQENLASMEAQFNLMSGQIGSLLTKYQKMIDDAMALLQRIQSSVAPDGTIVFDGSVPTISSQYCIPLEGAPC</sequence>
<dbReference type="InterPro" id="IPR052336">
    <property type="entry name" value="MlaD_Phospholipid_Transporter"/>
</dbReference>
<organism evidence="3 4">
    <name type="scientific">Tsukamurella pulmonis</name>
    <dbReference type="NCBI Taxonomy" id="47312"/>
    <lineage>
        <taxon>Bacteria</taxon>
        <taxon>Bacillati</taxon>
        <taxon>Actinomycetota</taxon>
        <taxon>Actinomycetes</taxon>
        <taxon>Mycobacteriales</taxon>
        <taxon>Tsukamurellaceae</taxon>
        <taxon>Tsukamurella</taxon>
    </lineage>
</organism>
<dbReference type="AlphaFoldDB" id="A0A1H1AP61"/>
<evidence type="ECO:0000313" key="4">
    <source>
        <dbReference type="Proteomes" id="UP000183053"/>
    </source>
</evidence>
<dbReference type="RefSeq" id="WP_068537279.1">
    <property type="nucleotide sequence ID" value="NZ_AP025457.1"/>
</dbReference>
<keyword evidence="1" id="KW-1133">Transmembrane helix</keyword>
<name>A0A1H1AP61_9ACTN</name>
<dbReference type="PANTHER" id="PTHR33371:SF18">
    <property type="entry name" value="MCE-FAMILY PROTEIN MCE3C"/>
    <property type="match status" value="1"/>
</dbReference>
<dbReference type="Proteomes" id="UP000183053">
    <property type="component" value="Unassembled WGS sequence"/>
</dbReference>
<keyword evidence="1" id="KW-0812">Transmembrane</keyword>
<accession>A0A1H1AP61</accession>
<gene>
    <name evidence="3" type="ORF">SAMN04489765_0321</name>
</gene>
<reference evidence="4" key="1">
    <citation type="submission" date="2016-10" db="EMBL/GenBank/DDBJ databases">
        <authorList>
            <person name="Varghese N."/>
            <person name="Submissions S."/>
        </authorList>
    </citation>
    <scope>NUCLEOTIDE SEQUENCE [LARGE SCALE GENOMIC DNA]</scope>
    <source>
        <strain evidence="4">DSM 44142</strain>
    </source>
</reference>
<dbReference type="OrthoDB" id="4379218at2"/>
<dbReference type="InterPro" id="IPR003399">
    <property type="entry name" value="Mce/MlaD"/>
</dbReference>
<dbReference type="Pfam" id="PF02470">
    <property type="entry name" value="MlaD"/>
    <property type="match status" value="1"/>
</dbReference>
<protein>
    <submittedName>
        <fullName evidence="3">Phospholipid/cholesterol/gamma-HCH transport system substrate-binding protein</fullName>
    </submittedName>
</protein>
<evidence type="ECO:0000259" key="2">
    <source>
        <dbReference type="Pfam" id="PF02470"/>
    </source>
</evidence>
<dbReference type="PANTHER" id="PTHR33371">
    <property type="entry name" value="INTERMEMBRANE PHOSPHOLIPID TRANSPORT SYSTEM BINDING PROTEIN MLAD-RELATED"/>
    <property type="match status" value="1"/>
</dbReference>
<keyword evidence="1" id="KW-0472">Membrane</keyword>
<evidence type="ECO:0000313" key="3">
    <source>
        <dbReference type="EMBL" id="SDQ41457.1"/>
    </source>
</evidence>
<dbReference type="EMBL" id="FNLF01000002">
    <property type="protein sequence ID" value="SDQ41457.1"/>
    <property type="molecule type" value="Genomic_DNA"/>
</dbReference>
<feature type="domain" description="Mce/MlaD" evidence="2">
    <location>
        <begin position="66"/>
        <end position="139"/>
    </location>
</feature>
<dbReference type="GO" id="GO:0005576">
    <property type="term" value="C:extracellular region"/>
    <property type="evidence" value="ECO:0007669"/>
    <property type="project" value="TreeGrafter"/>
</dbReference>
<dbReference type="STRING" id="47312.SAMN04489765_0321"/>
<evidence type="ECO:0000256" key="1">
    <source>
        <dbReference type="SAM" id="Phobius"/>
    </source>
</evidence>
<feature type="transmembrane region" description="Helical" evidence="1">
    <location>
        <begin position="39"/>
        <end position="61"/>
    </location>
</feature>
<keyword evidence="4" id="KW-1185">Reference proteome</keyword>
<proteinExistence type="predicted"/>